<dbReference type="PANTHER" id="PTHR11527">
    <property type="entry name" value="HEAT-SHOCK PROTEIN 20 FAMILY MEMBER"/>
    <property type="match status" value="1"/>
</dbReference>
<gene>
    <name evidence="6" type="ORF">PHATRDRAFT_46448</name>
</gene>
<protein>
    <recommendedName>
        <fullName evidence="5">SHSP domain-containing protein</fullName>
    </recommendedName>
</protein>
<dbReference type="RefSeq" id="XP_002180814.1">
    <property type="nucleotide sequence ID" value="XM_002180778.1"/>
</dbReference>
<name>B7G195_PHATC</name>
<feature type="domain" description="SHSP" evidence="5">
    <location>
        <begin position="131"/>
        <end position="241"/>
    </location>
</feature>
<accession>B7G195</accession>
<dbReference type="PROSITE" id="PS01031">
    <property type="entry name" value="SHSP"/>
    <property type="match status" value="1"/>
</dbReference>
<dbReference type="SUPFAM" id="SSF49764">
    <property type="entry name" value="HSP20-like chaperones"/>
    <property type="match status" value="1"/>
</dbReference>
<dbReference type="EMBL" id="CM000613">
    <property type="protein sequence ID" value="EEC47466.1"/>
    <property type="molecule type" value="Genomic_DNA"/>
</dbReference>
<keyword evidence="7" id="KW-1185">Reference proteome</keyword>
<evidence type="ECO:0000313" key="6">
    <source>
        <dbReference type="EMBL" id="EEC47466.1"/>
    </source>
</evidence>
<dbReference type="CDD" id="cd06464">
    <property type="entry name" value="ACD_sHsps-like"/>
    <property type="match status" value="1"/>
</dbReference>
<evidence type="ECO:0000256" key="3">
    <source>
        <dbReference type="RuleBase" id="RU003616"/>
    </source>
</evidence>
<dbReference type="Proteomes" id="UP000000759">
    <property type="component" value="Chromosome 10"/>
</dbReference>
<dbReference type="Gene3D" id="2.60.40.790">
    <property type="match status" value="1"/>
</dbReference>
<dbReference type="HOGENOM" id="CLU_991961_0_0_1"/>
<dbReference type="InParanoid" id="B7G195"/>
<sequence length="281" mass="31711">MKLSTYTIFAALPVMAAAYNMGGYRFARPLYVRGVRCEPSTRGKSQCQPDPVDQAFQNLENQVTGNARGRRRRWKNEEEMLRQQQEWVNRAFGLASEVASKVNANKGEVRDEVLRQQQEWTNRAFAIANDVATGRTTPRYEVNDDNEAFSVALDVPGVKASDIDISVDEEEHVLMISGERKVGRGEDARVNKFSKSFSLDSSTQTEQLTARLSNGVLMITVPKEFKKKESTVRKVAIVEVTDDATPINEVRNKENEDPPVSEKDYVEKDDAEDETKPTKDE</sequence>
<dbReference type="AlphaFoldDB" id="B7G195"/>
<comment type="similarity">
    <text evidence="2 3">Belongs to the small heat shock protein (HSP20) family.</text>
</comment>
<dbReference type="Pfam" id="PF00011">
    <property type="entry name" value="HSP20"/>
    <property type="match status" value="1"/>
</dbReference>
<feature type="compositionally biased region" description="Basic and acidic residues" evidence="4">
    <location>
        <begin position="250"/>
        <end position="281"/>
    </location>
</feature>
<evidence type="ECO:0000256" key="2">
    <source>
        <dbReference type="PROSITE-ProRule" id="PRU00285"/>
    </source>
</evidence>
<evidence type="ECO:0000259" key="5">
    <source>
        <dbReference type="PROSITE" id="PS01031"/>
    </source>
</evidence>
<dbReference type="STRING" id="556484.B7G195"/>
<keyword evidence="1" id="KW-0346">Stress response</keyword>
<organism evidence="6 7">
    <name type="scientific">Phaeodactylum tricornutum (strain CCAP 1055/1)</name>
    <dbReference type="NCBI Taxonomy" id="556484"/>
    <lineage>
        <taxon>Eukaryota</taxon>
        <taxon>Sar</taxon>
        <taxon>Stramenopiles</taxon>
        <taxon>Ochrophyta</taxon>
        <taxon>Bacillariophyta</taxon>
        <taxon>Bacillariophyceae</taxon>
        <taxon>Bacillariophycidae</taxon>
        <taxon>Naviculales</taxon>
        <taxon>Phaeodactylaceae</taxon>
        <taxon>Phaeodactylum</taxon>
    </lineage>
</organism>
<evidence type="ECO:0000256" key="1">
    <source>
        <dbReference type="ARBA" id="ARBA00023016"/>
    </source>
</evidence>
<dbReference type="InterPro" id="IPR008978">
    <property type="entry name" value="HSP20-like_chaperone"/>
</dbReference>
<dbReference type="OrthoDB" id="46527at2759"/>
<proteinExistence type="inferred from homology"/>
<feature type="region of interest" description="Disordered" evidence="4">
    <location>
        <begin position="243"/>
        <end position="281"/>
    </location>
</feature>
<evidence type="ECO:0000256" key="4">
    <source>
        <dbReference type="SAM" id="MobiDB-lite"/>
    </source>
</evidence>
<dbReference type="eggNOG" id="KOG0710">
    <property type="taxonomic scope" value="Eukaryota"/>
</dbReference>
<dbReference type="InterPro" id="IPR031107">
    <property type="entry name" value="Small_HSP"/>
</dbReference>
<dbReference type="InterPro" id="IPR002068">
    <property type="entry name" value="A-crystallin/Hsp20_dom"/>
</dbReference>
<dbReference type="PaxDb" id="2850-Phatr46448"/>
<dbReference type="GeneID" id="7201549"/>
<reference evidence="7" key="2">
    <citation type="submission" date="2008-08" db="EMBL/GenBank/DDBJ databases">
        <authorList>
            <consortium name="Diatom Consortium"/>
            <person name="Grigoriev I."/>
            <person name="Grimwood J."/>
            <person name="Kuo A."/>
            <person name="Otillar R.P."/>
            <person name="Salamov A."/>
            <person name="Detter J.C."/>
            <person name="Lindquist E."/>
            <person name="Shapiro H."/>
            <person name="Lucas S."/>
            <person name="Glavina del Rio T."/>
            <person name="Pitluck S."/>
            <person name="Rokhsar D."/>
            <person name="Bowler C."/>
        </authorList>
    </citation>
    <scope>GENOME REANNOTATION</scope>
    <source>
        <strain evidence="7">CCAP 1055/1</strain>
    </source>
</reference>
<reference evidence="6 7" key="1">
    <citation type="journal article" date="2008" name="Nature">
        <title>The Phaeodactylum genome reveals the evolutionary history of diatom genomes.</title>
        <authorList>
            <person name="Bowler C."/>
            <person name="Allen A.E."/>
            <person name="Badger J.H."/>
            <person name="Grimwood J."/>
            <person name="Jabbari K."/>
            <person name="Kuo A."/>
            <person name="Maheswari U."/>
            <person name="Martens C."/>
            <person name="Maumus F."/>
            <person name="Otillar R.P."/>
            <person name="Rayko E."/>
            <person name="Salamov A."/>
            <person name="Vandepoele K."/>
            <person name="Beszteri B."/>
            <person name="Gruber A."/>
            <person name="Heijde M."/>
            <person name="Katinka M."/>
            <person name="Mock T."/>
            <person name="Valentin K."/>
            <person name="Verret F."/>
            <person name="Berges J.A."/>
            <person name="Brownlee C."/>
            <person name="Cadoret J.P."/>
            <person name="Chiovitti A."/>
            <person name="Choi C.J."/>
            <person name="Coesel S."/>
            <person name="De Martino A."/>
            <person name="Detter J.C."/>
            <person name="Durkin C."/>
            <person name="Falciatore A."/>
            <person name="Fournet J."/>
            <person name="Haruta M."/>
            <person name="Huysman M.J."/>
            <person name="Jenkins B.D."/>
            <person name="Jiroutova K."/>
            <person name="Jorgensen R.E."/>
            <person name="Joubert Y."/>
            <person name="Kaplan A."/>
            <person name="Kroger N."/>
            <person name="Kroth P.G."/>
            <person name="La Roche J."/>
            <person name="Lindquist E."/>
            <person name="Lommer M."/>
            <person name="Martin-Jezequel V."/>
            <person name="Lopez P.J."/>
            <person name="Lucas S."/>
            <person name="Mangogna M."/>
            <person name="McGinnis K."/>
            <person name="Medlin L.K."/>
            <person name="Montsant A."/>
            <person name="Oudot-Le Secq M.P."/>
            <person name="Napoli C."/>
            <person name="Obornik M."/>
            <person name="Parker M.S."/>
            <person name="Petit J.L."/>
            <person name="Porcel B.M."/>
            <person name="Poulsen N."/>
            <person name="Robison M."/>
            <person name="Rychlewski L."/>
            <person name="Rynearson T.A."/>
            <person name="Schmutz J."/>
            <person name="Shapiro H."/>
            <person name="Siaut M."/>
            <person name="Stanley M."/>
            <person name="Sussman M.R."/>
            <person name="Taylor A.R."/>
            <person name="Vardi A."/>
            <person name="von Dassow P."/>
            <person name="Vyverman W."/>
            <person name="Willis A."/>
            <person name="Wyrwicz L.S."/>
            <person name="Rokhsar D.S."/>
            <person name="Weissenbach J."/>
            <person name="Armbrust E.V."/>
            <person name="Green B.R."/>
            <person name="Van de Peer Y."/>
            <person name="Grigoriev I.V."/>
        </authorList>
    </citation>
    <scope>NUCLEOTIDE SEQUENCE [LARGE SCALE GENOMIC DNA]</scope>
    <source>
        <strain evidence="6 7">CCAP 1055/1</strain>
    </source>
</reference>
<evidence type="ECO:0000313" key="7">
    <source>
        <dbReference type="Proteomes" id="UP000000759"/>
    </source>
</evidence>
<dbReference type="KEGG" id="pti:PHATRDRAFT_46448"/>